<protein>
    <submittedName>
        <fullName evidence="2">Uncharacterized protein</fullName>
    </submittedName>
</protein>
<evidence type="ECO:0000313" key="3">
    <source>
        <dbReference type="Proteomes" id="UP000245207"/>
    </source>
</evidence>
<feature type="compositionally biased region" description="Polar residues" evidence="1">
    <location>
        <begin position="371"/>
        <end position="383"/>
    </location>
</feature>
<feature type="compositionally biased region" description="Low complexity" evidence="1">
    <location>
        <begin position="282"/>
        <end position="294"/>
    </location>
</feature>
<feature type="compositionally biased region" description="Basic residues" evidence="1">
    <location>
        <begin position="303"/>
        <end position="321"/>
    </location>
</feature>
<feature type="region of interest" description="Disordered" evidence="1">
    <location>
        <begin position="282"/>
        <end position="359"/>
    </location>
</feature>
<sequence>MDAKLSSYSENIAGGSPENTTQKNTPIIHRGPVYAPCHIKPDARSPGSHAIQGLNTFGSCSSEGAFEGQNSNLTKTRMDIHYRAHEARYAPKAVDFFSRKRMKTAGLRASAGGVSLENQATSAVNQGEGTVGSSTYLSGYSDLRRTTVEGQKNQPHSAIALADLGPTNNEGRVPCVGPCNSTISRPPVIEPVVTVMSESRENAETHQDIHVANGRCNQPRRSKKSGSRHEVPDTRAQPRHSNADLCAVGEPSALSFSHNAYPACQRLPGGHSHDVVVTVGQGSASHAHQASLLSDGIEPVQSQHRKRRQPRNRAPGRRVRRCISYDDLHAHSPDGVNGVGEGSASYADEGASPACERLRDGDSHDAVVTVGQGSASQAHQASPLSHDAQPAERQRRKRRQPRNSTPGRRVRRHVSSDEAVGEASTSYAPQDASPTYEDLGDCIERCAYCDAAFWKEERLKGHTSSGGVPQYHLCCGGGKVYMQPDPDPPELWSQDAQETRIKYHQDSSTRIKVMAKESRIQIWSLALRSPLMRQSQTLLIGLTYDNFIQARLSESSKIRGHKDSHRLQCFVEHRVLIEEMRISRSLSGLNPKWFYEGVGLARTLVTRVGDLVDLLEATLFSQLVEMGVLMDTVRPMEDNLLLKKSLMISPLVLMEGKFWWSKFQSKLYVTRKMIAAVFPNEGTIIVYKVRRSSDVEAIHESFLMCEEGCSKAIEGNGKEYPIRGTKLAVVVLK</sequence>
<accession>A0A2U1M4A2</accession>
<feature type="region of interest" description="Disordered" evidence="1">
    <location>
        <begin position="371"/>
        <end position="433"/>
    </location>
</feature>
<dbReference type="AlphaFoldDB" id="A0A2U1M4A2"/>
<dbReference type="Proteomes" id="UP000245207">
    <property type="component" value="Unassembled WGS sequence"/>
</dbReference>
<name>A0A2U1M4A2_ARTAN</name>
<feature type="region of interest" description="Disordered" evidence="1">
    <location>
        <begin position="199"/>
        <end position="242"/>
    </location>
</feature>
<comment type="caution">
    <text evidence="2">The sequence shown here is derived from an EMBL/GenBank/DDBJ whole genome shotgun (WGS) entry which is preliminary data.</text>
</comment>
<reference evidence="2 3" key="1">
    <citation type="journal article" date="2018" name="Mol. Plant">
        <title>The genome of Artemisia annua provides insight into the evolution of Asteraceae family and artemisinin biosynthesis.</title>
        <authorList>
            <person name="Shen Q."/>
            <person name="Zhang L."/>
            <person name="Liao Z."/>
            <person name="Wang S."/>
            <person name="Yan T."/>
            <person name="Shi P."/>
            <person name="Liu M."/>
            <person name="Fu X."/>
            <person name="Pan Q."/>
            <person name="Wang Y."/>
            <person name="Lv Z."/>
            <person name="Lu X."/>
            <person name="Zhang F."/>
            <person name="Jiang W."/>
            <person name="Ma Y."/>
            <person name="Chen M."/>
            <person name="Hao X."/>
            <person name="Li L."/>
            <person name="Tang Y."/>
            <person name="Lv G."/>
            <person name="Zhou Y."/>
            <person name="Sun X."/>
            <person name="Brodelius P.E."/>
            <person name="Rose J.K.C."/>
            <person name="Tang K."/>
        </authorList>
    </citation>
    <scope>NUCLEOTIDE SEQUENCE [LARGE SCALE GENOMIC DNA]</scope>
    <source>
        <strain evidence="3">cv. Huhao1</strain>
        <tissue evidence="2">Leaf</tissue>
    </source>
</reference>
<gene>
    <name evidence="2" type="ORF">CTI12_AA422310</name>
</gene>
<dbReference type="EMBL" id="PKPP01006574">
    <property type="protein sequence ID" value="PWA56086.1"/>
    <property type="molecule type" value="Genomic_DNA"/>
</dbReference>
<evidence type="ECO:0000313" key="2">
    <source>
        <dbReference type="EMBL" id="PWA56086.1"/>
    </source>
</evidence>
<feature type="region of interest" description="Disordered" evidence="1">
    <location>
        <begin position="1"/>
        <end position="26"/>
    </location>
</feature>
<organism evidence="2 3">
    <name type="scientific">Artemisia annua</name>
    <name type="common">Sweet wormwood</name>
    <dbReference type="NCBI Taxonomy" id="35608"/>
    <lineage>
        <taxon>Eukaryota</taxon>
        <taxon>Viridiplantae</taxon>
        <taxon>Streptophyta</taxon>
        <taxon>Embryophyta</taxon>
        <taxon>Tracheophyta</taxon>
        <taxon>Spermatophyta</taxon>
        <taxon>Magnoliopsida</taxon>
        <taxon>eudicotyledons</taxon>
        <taxon>Gunneridae</taxon>
        <taxon>Pentapetalae</taxon>
        <taxon>asterids</taxon>
        <taxon>campanulids</taxon>
        <taxon>Asterales</taxon>
        <taxon>Asteraceae</taxon>
        <taxon>Asteroideae</taxon>
        <taxon>Anthemideae</taxon>
        <taxon>Artemisiinae</taxon>
        <taxon>Artemisia</taxon>
    </lineage>
</organism>
<keyword evidence="3" id="KW-1185">Reference proteome</keyword>
<evidence type="ECO:0000256" key="1">
    <source>
        <dbReference type="SAM" id="MobiDB-lite"/>
    </source>
</evidence>
<feature type="compositionally biased region" description="Polar residues" evidence="1">
    <location>
        <begin position="1"/>
        <end position="10"/>
    </location>
</feature>
<feature type="compositionally biased region" description="Basic and acidic residues" evidence="1">
    <location>
        <begin position="199"/>
        <end position="209"/>
    </location>
</feature>
<proteinExistence type="predicted"/>
<feature type="compositionally biased region" description="Basic and acidic residues" evidence="1">
    <location>
        <begin position="323"/>
        <end position="332"/>
    </location>
</feature>